<feature type="domain" description="Polysaccharide pyruvyl transferase" evidence="1">
    <location>
        <begin position="15"/>
        <end position="253"/>
    </location>
</feature>
<comment type="caution">
    <text evidence="2">The sequence shown here is derived from an EMBL/GenBank/DDBJ whole genome shotgun (WGS) entry which is preliminary data.</text>
</comment>
<dbReference type="EMBL" id="FCNP01000033">
    <property type="protein sequence ID" value="CVI59961.1"/>
    <property type="molecule type" value="Genomic_DNA"/>
</dbReference>
<reference evidence="2" key="1">
    <citation type="submission" date="2016-01" db="EMBL/GenBank/DDBJ databases">
        <authorList>
            <person name="Regsiter A."/>
            <person name="william w."/>
        </authorList>
    </citation>
    <scope>NUCLEOTIDE SEQUENCE</scope>
    <source>
        <strain evidence="2">NCPPB 1641</strain>
    </source>
</reference>
<organism evidence="2 3">
    <name type="scientific">Agrobacterium deltaense NCPPB 1641</name>
    <dbReference type="NCBI Taxonomy" id="1183425"/>
    <lineage>
        <taxon>Bacteria</taxon>
        <taxon>Pseudomonadati</taxon>
        <taxon>Pseudomonadota</taxon>
        <taxon>Alphaproteobacteria</taxon>
        <taxon>Hyphomicrobiales</taxon>
        <taxon>Rhizobiaceae</taxon>
        <taxon>Rhizobium/Agrobacterium group</taxon>
        <taxon>Agrobacterium</taxon>
    </lineage>
</organism>
<evidence type="ECO:0000313" key="3">
    <source>
        <dbReference type="Proteomes" id="UP000192140"/>
    </source>
</evidence>
<keyword evidence="3" id="KW-1185">Reference proteome</keyword>
<evidence type="ECO:0000259" key="1">
    <source>
        <dbReference type="Pfam" id="PF04230"/>
    </source>
</evidence>
<proteinExistence type="predicted"/>
<dbReference type="InterPro" id="IPR007345">
    <property type="entry name" value="Polysacch_pyruvyl_Trfase"/>
</dbReference>
<dbReference type="RefSeq" id="WP_080854410.1">
    <property type="nucleotide sequence ID" value="NZ_LT009776.1"/>
</dbReference>
<gene>
    <name evidence="2" type="ORF">AGR7A_Lc120749</name>
</gene>
<sequence>MKTITILDTTVASDNLGDQIILDAVKEVLLEVVPQAYPYHVATHEYMTNVSKSLLRKSEAAFVSGTNILASNMEARVLWKLLPWDAFAFRETVLLGCGWMNYMKQPNAYSRWILKKILSDEFTHAVRDNYTAEKLRTLGKKVLNTSCPTMWGLDPDHCRSIPTSKASSVVTTLTFYLNRQEEDKKMIEILKDRYDTVYFWPQQREDAAYLASMNISGLKFIDPTLAAYNHFLDNEDVDFVGTRLHGGIRAMQKFRRALIVKVDNRATEISKDTGLPAMDRKDFDRMSNWISGSDVPPIKLPVDAIESWKRQFRRA</sequence>
<accession>A0A1S7TZI0</accession>
<dbReference type="Pfam" id="PF04230">
    <property type="entry name" value="PS_pyruv_trans"/>
    <property type="match status" value="1"/>
</dbReference>
<protein>
    <submittedName>
        <fullName evidence="2">Capsular exopolysaccharide biosynthesis protein (Wzm)</fullName>
    </submittedName>
</protein>
<dbReference type="AlphaFoldDB" id="A0A1S7TZI0"/>
<dbReference type="Proteomes" id="UP000192140">
    <property type="component" value="Unassembled WGS sequence"/>
</dbReference>
<name>A0A1S7TZI0_9HYPH</name>
<evidence type="ECO:0000313" key="2">
    <source>
        <dbReference type="EMBL" id="CVI59961.1"/>
    </source>
</evidence>